<evidence type="ECO:0000259" key="2">
    <source>
        <dbReference type="Pfam" id="PF26014"/>
    </source>
</evidence>
<comment type="caution">
    <text evidence="3">The sequence shown here is derived from an EMBL/GenBank/DDBJ whole genome shotgun (WGS) entry which is preliminary data.</text>
</comment>
<dbReference type="OrthoDB" id="10490123at2759"/>
<feature type="domain" description="AEBP2-like C-terminal SH3" evidence="2">
    <location>
        <begin position="145"/>
        <end position="212"/>
    </location>
</feature>
<dbReference type="EMBL" id="JADBJN010000004">
    <property type="protein sequence ID" value="KAG5668123.1"/>
    <property type="molecule type" value="Genomic_DNA"/>
</dbReference>
<accession>A0A9J6BF53</accession>
<feature type="compositionally biased region" description="Acidic residues" evidence="1">
    <location>
        <begin position="30"/>
        <end position="39"/>
    </location>
</feature>
<protein>
    <recommendedName>
        <fullName evidence="2">AEBP2-like C-terminal SH3 domain-containing protein</fullName>
    </recommendedName>
</protein>
<reference evidence="3" key="1">
    <citation type="submission" date="2021-03" db="EMBL/GenBank/DDBJ databases">
        <title>Chromosome level genome of the anhydrobiotic midge Polypedilum vanderplanki.</title>
        <authorList>
            <person name="Yoshida Y."/>
            <person name="Kikawada T."/>
            <person name="Gusev O."/>
        </authorList>
    </citation>
    <scope>NUCLEOTIDE SEQUENCE</scope>
    <source>
        <strain evidence="3">NIAS01</strain>
        <tissue evidence="3">Whole body or cell culture</tissue>
    </source>
</reference>
<dbReference type="InterPro" id="IPR059034">
    <property type="entry name" value="SH3_AEBP2_C"/>
</dbReference>
<feature type="region of interest" description="Disordered" evidence="1">
    <location>
        <begin position="1"/>
        <end position="59"/>
    </location>
</feature>
<dbReference type="Proteomes" id="UP001107558">
    <property type="component" value="Chromosome 4"/>
</dbReference>
<dbReference type="Pfam" id="PF26014">
    <property type="entry name" value="SH3_AEBP2_C"/>
    <property type="match status" value="1"/>
</dbReference>
<evidence type="ECO:0000313" key="3">
    <source>
        <dbReference type="EMBL" id="KAG5668123.1"/>
    </source>
</evidence>
<evidence type="ECO:0000313" key="4">
    <source>
        <dbReference type="Proteomes" id="UP001107558"/>
    </source>
</evidence>
<name>A0A9J6BF53_POLVA</name>
<proteinExistence type="predicted"/>
<gene>
    <name evidence="3" type="ORF">PVAND_016076</name>
</gene>
<evidence type="ECO:0000256" key="1">
    <source>
        <dbReference type="SAM" id="MobiDB-lite"/>
    </source>
</evidence>
<organism evidence="3 4">
    <name type="scientific">Polypedilum vanderplanki</name>
    <name type="common">Sleeping chironomid midge</name>
    <dbReference type="NCBI Taxonomy" id="319348"/>
    <lineage>
        <taxon>Eukaryota</taxon>
        <taxon>Metazoa</taxon>
        <taxon>Ecdysozoa</taxon>
        <taxon>Arthropoda</taxon>
        <taxon>Hexapoda</taxon>
        <taxon>Insecta</taxon>
        <taxon>Pterygota</taxon>
        <taxon>Neoptera</taxon>
        <taxon>Endopterygota</taxon>
        <taxon>Diptera</taxon>
        <taxon>Nematocera</taxon>
        <taxon>Chironomoidea</taxon>
        <taxon>Chironomidae</taxon>
        <taxon>Chironominae</taxon>
        <taxon>Polypedilum</taxon>
        <taxon>Polypedilum</taxon>
    </lineage>
</organism>
<sequence>MKTQQGVIKKRRLISEDSNTDENKSIIEISSDDDEEEEEKRELSPVDSGFKEQSTSTSQFSIIQISQRGSDRIKKIQKYEESLKPTEKILRYILKVNNLIHPLETQNSAMKKFNPVVKIKRCSKYQLTKFLRLEYLIPKLPEIPTEFEFHGMILHSWRNYDGQHLHYFVRWMPLNVLDDEWIIADYARVTKLKKKVKLSEMNFKQKRIICEKILSDKF</sequence>
<dbReference type="AlphaFoldDB" id="A0A9J6BF53"/>
<keyword evidence="4" id="KW-1185">Reference proteome</keyword>